<evidence type="ECO:0000313" key="2">
    <source>
        <dbReference type="EMBL" id="MBD2734013.1"/>
    </source>
</evidence>
<keyword evidence="1" id="KW-1133">Transmembrane helix</keyword>
<keyword evidence="1" id="KW-0812">Transmembrane</keyword>
<reference evidence="2 3" key="1">
    <citation type="journal article" date="2020" name="ISME J.">
        <title>Comparative genomics reveals insights into cyanobacterial evolution and habitat adaptation.</title>
        <authorList>
            <person name="Chen M.Y."/>
            <person name="Teng W.K."/>
            <person name="Zhao L."/>
            <person name="Hu C.X."/>
            <person name="Zhou Y.K."/>
            <person name="Han B.P."/>
            <person name="Song L.R."/>
            <person name="Shu W.S."/>
        </authorList>
    </citation>
    <scope>NUCLEOTIDE SEQUENCE [LARGE SCALE GENOMIC DNA]</scope>
    <source>
        <strain evidence="2 3">FACHB-159</strain>
    </source>
</reference>
<name>A0ABR8K4Y7_9NOSO</name>
<organism evidence="2 3">
    <name type="scientific">Nostoc paludosum FACHB-159</name>
    <dbReference type="NCBI Taxonomy" id="2692908"/>
    <lineage>
        <taxon>Bacteria</taxon>
        <taxon>Bacillati</taxon>
        <taxon>Cyanobacteriota</taxon>
        <taxon>Cyanophyceae</taxon>
        <taxon>Nostocales</taxon>
        <taxon>Nostocaceae</taxon>
        <taxon>Nostoc</taxon>
    </lineage>
</organism>
<gene>
    <name evidence="2" type="ORF">H6H03_08810</name>
</gene>
<evidence type="ECO:0000256" key="1">
    <source>
        <dbReference type="SAM" id="Phobius"/>
    </source>
</evidence>
<accession>A0ABR8K4Y7</accession>
<keyword evidence="2" id="KW-0808">Transferase</keyword>
<dbReference type="GO" id="GO:0016301">
    <property type="term" value="F:kinase activity"/>
    <property type="evidence" value="ECO:0007669"/>
    <property type="project" value="UniProtKB-KW"/>
</dbReference>
<dbReference type="Proteomes" id="UP000637383">
    <property type="component" value="Unassembled WGS sequence"/>
</dbReference>
<protein>
    <submittedName>
        <fullName evidence="2">Histidine kinase</fullName>
    </submittedName>
</protein>
<keyword evidence="1" id="KW-0472">Membrane</keyword>
<sequence length="47" mass="5181">MSEAEVLGIGHWELRVIILPLSLCFPIFLMSHAPCPMPHAPCPTPNN</sequence>
<keyword evidence="3" id="KW-1185">Reference proteome</keyword>
<dbReference type="RefSeq" id="WP_190954733.1">
    <property type="nucleotide sequence ID" value="NZ_JACJTU010000006.1"/>
</dbReference>
<comment type="caution">
    <text evidence="2">The sequence shown here is derived from an EMBL/GenBank/DDBJ whole genome shotgun (WGS) entry which is preliminary data.</text>
</comment>
<evidence type="ECO:0000313" key="3">
    <source>
        <dbReference type="Proteomes" id="UP000637383"/>
    </source>
</evidence>
<keyword evidence="2" id="KW-0418">Kinase</keyword>
<proteinExistence type="predicted"/>
<feature type="transmembrane region" description="Helical" evidence="1">
    <location>
        <begin position="12"/>
        <end position="30"/>
    </location>
</feature>
<dbReference type="EMBL" id="JACJTU010000006">
    <property type="protein sequence ID" value="MBD2734013.1"/>
    <property type="molecule type" value="Genomic_DNA"/>
</dbReference>